<gene>
    <name evidence="2" type="ORF">BJ963_002062</name>
</gene>
<organism evidence="2 3">
    <name type="scientific">Leifsonia soli</name>
    <dbReference type="NCBI Taxonomy" id="582665"/>
    <lineage>
        <taxon>Bacteria</taxon>
        <taxon>Bacillati</taxon>
        <taxon>Actinomycetota</taxon>
        <taxon>Actinomycetes</taxon>
        <taxon>Micrococcales</taxon>
        <taxon>Microbacteriaceae</taxon>
        <taxon>Leifsonia</taxon>
    </lineage>
</organism>
<reference evidence="2 3" key="1">
    <citation type="submission" date="2020-07" db="EMBL/GenBank/DDBJ databases">
        <title>Sequencing the genomes of 1000 actinobacteria strains.</title>
        <authorList>
            <person name="Klenk H.-P."/>
        </authorList>
    </citation>
    <scope>NUCLEOTIDE SEQUENCE [LARGE SCALE GENOMIC DNA]</scope>
    <source>
        <strain evidence="2 3">DSM 23871</strain>
    </source>
</reference>
<comment type="caution">
    <text evidence="2">The sequence shown here is derived from an EMBL/GenBank/DDBJ whole genome shotgun (WGS) entry which is preliminary data.</text>
</comment>
<feature type="chain" id="PRO_5032839026" evidence="1">
    <location>
        <begin position="28"/>
        <end position="140"/>
    </location>
</feature>
<dbReference type="AlphaFoldDB" id="A0A852T0Y5"/>
<keyword evidence="3" id="KW-1185">Reference proteome</keyword>
<dbReference type="EMBL" id="JACCBJ010000001">
    <property type="protein sequence ID" value="NYD74543.1"/>
    <property type="molecule type" value="Genomic_DNA"/>
</dbReference>
<dbReference type="PROSITE" id="PS51257">
    <property type="entry name" value="PROKAR_LIPOPROTEIN"/>
    <property type="match status" value="1"/>
</dbReference>
<evidence type="ECO:0000313" key="2">
    <source>
        <dbReference type="EMBL" id="NYD74543.1"/>
    </source>
</evidence>
<dbReference type="RefSeq" id="WP_179456438.1">
    <property type="nucleotide sequence ID" value="NZ_BAAAPX010000001.1"/>
</dbReference>
<dbReference type="Proteomes" id="UP000589620">
    <property type="component" value="Unassembled WGS sequence"/>
</dbReference>
<name>A0A852T0Y5_9MICO</name>
<keyword evidence="1" id="KW-0732">Signal</keyword>
<feature type="signal peptide" evidence="1">
    <location>
        <begin position="1"/>
        <end position="27"/>
    </location>
</feature>
<sequence>MPRIATRLLPAAAAILVVAALAGCSTAAGKPVEDYSGEPKGVDAPASSAGGASWAAWLDGGDRFAIVLYGSSTCPPKVASVTATAGDTITATLAPAPGGICTRDYVPHTTVFATPDRIAKDSGVSIVLPDSTLTLPADRG</sequence>
<accession>A0A852T0Y5</accession>
<proteinExistence type="predicted"/>
<evidence type="ECO:0000256" key="1">
    <source>
        <dbReference type="SAM" id="SignalP"/>
    </source>
</evidence>
<protein>
    <submittedName>
        <fullName evidence="2">Uncharacterized protein</fullName>
    </submittedName>
</protein>
<evidence type="ECO:0000313" key="3">
    <source>
        <dbReference type="Proteomes" id="UP000589620"/>
    </source>
</evidence>